<gene>
    <name evidence="2" type="ORF">VK792_03800</name>
</gene>
<evidence type="ECO:0008006" key="4">
    <source>
        <dbReference type="Google" id="ProtNLM"/>
    </source>
</evidence>
<feature type="region of interest" description="Disordered" evidence="1">
    <location>
        <begin position="82"/>
        <end position="119"/>
    </location>
</feature>
<feature type="region of interest" description="Disordered" evidence="1">
    <location>
        <begin position="1"/>
        <end position="53"/>
    </location>
</feature>
<evidence type="ECO:0000313" key="3">
    <source>
        <dbReference type="Proteomes" id="UP001348149"/>
    </source>
</evidence>
<evidence type="ECO:0000313" key="2">
    <source>
        <dbReference type="EMBL" id="MEC3860397.1"/>
    </source>
</evidence>
<keyword evidence="3" id="KW-1185">Reference proteome</keyword>
<dbReference type="RefSeq" id="WP_326296020.1">
    <property type="nucleotide sequence ID" value="NZ_JAYLLH010000003.1"/>
</dbReference>
<comment type="caution">
    <text evidence="2">The sequence shown here is derived from an EMBL/GenBank/DDBJ whole genome shotgun (WGS) entry which is preliminary data.</text>
</comment>
<dbReference type="EMBL" id="JAYLLH010000003">
    <property type="protein sequence ID" value="MEC3860397.1"/>
    <property type="molecule type" value="Genomic_DNA"/>
</dbReference>
<name>A0ABU6HE60_9RHOB</name>
<dbReference type="Proteomes" id="UP001348149">
    <property type="component" value="Unassembled WGS sequence"/>
</dbReference>
<evidence type="ECO:0000256" key="1">
    <source>
        <dbReference type="SAM" id="MobiDB-lite"/>
    </source>
</evidence>
<accession>A0ABU6HE60</accession>
<sequence length="119" mass="12375">MSDIAPVARPFGAGFATVPQAAPHVPRPEQTRKVQPVGTTAPAATLSDRPTTPEEVLALQQAPDRLAPPSMMQLQISAWLESHRDAGAASPGRDAETQPAAIENSAATAQLGRTEDDSG</sequence>
<reference evidence="2 3" key="1">
    <citation type="submission" date="2024-01" db="EMBL/GenBank/DDBJ databases">
        <title>Mesobacterium rodlantinim sp. nov., isolated from shallow sea hydrothermal systems off Kueishantao Island.</title>
        <authorList>
            <person name="Su Z."/>
            <person name="Tang K."/>
        </authorList>
    </citation>
    <scope>NUCLEOTIDE SEQUENCE [LARGE SCALE GENOMIC DNA]</scope>
    <source>
        <strain evidence="2 3">TK19101</strain>
    </source>
</reference>
<protein>
    <recommendedName>
        <fullName evidence="4">Flagellar hook-length control protein FliK</fullName>
    </recommendedName>
</protein>
<proteinExistence type="predicted"/>
<organism evidence="2 3">
    <name type="scientific">Mesobacterium hydrothermale</name>
    <dbReference type="NCBI Taxonomy" id="3111907"/>
    <lineage>
        <taxon>Bacteria</taxon>
        <taxon>Pseudomonadati</taxon>
        <taxon>Pseudomonadota</taxon>
        <taxon>Alphaproteobacteria</taxon>
        <taxon>Rhodobacterales</taxon>
        <taxon>Roseobacteraceae</taxon>
        <taxon>Mesobacterium</taxon>
    </lineage>
</organism>